<feature type="domain" description="HTH cro/C1-type" evidence="2">
    <location>
        <begin position="15"/>
        <end position="61"/>
    </location>
</feature>
<dbReference type="EMBL" id="JAUSUT010000001">
    <property type="protein sequence ID" value="MDQ0377911.1"/>
    <property type="molecule type" value="Genomic_DNA"/>
</dbReference>
<feature type="compositionally biased region" description="Basic and acidic residues" evidence="1">
    <location>
        <begin position="113"/>
        <end position="122"/>
    </location>
</feature>
<comment type="caution">
    <text evidence="3">The sequence shown here is derived from an EMBL/GenBank/DDBJ whole genome shotgun (WGS) entry which is preliminary data.</text>
</comment>
<evidence type="ECO:0000313" key="4">
    <source>
        <dbReference type="Proteomes" id="UP001229651"/>
    </source>
</evidence>
<dbReference type="CDD" id="cd00093">
    <property type="entry name" value="HTH_XRE"/>
    <property type="match status" value="1"/>
</dbReference>
<dbReference type="RefSeq" id="WP_306990511.1">
    <property type="nucleotide sequence ID" value="NZ_JAUSUT010000001.1"/>
</dbReference>
<name>A0ABU0ERI7_9PSEU</name>
<accession>A0ABU0ERI7</accession>
<sequence>MEQGLPTWSSYVQTLLDERGWSGVDFEKHSGISRTRLVDWRKGSVPSPDIVRKVAETAGKPVIQAYVAAGYLTAEEAHQRAAAPIDLSRLTDDQLLAEIRRRMAAADTGRTLSRAEVEDEPGRFTTGRPKRGTSAAKR</sequence>
<evidence type="ECO:0000313" key="3">
    <source>
        <dbReference type="EMBL" id="MDQ0377911.1"/>
    </source>
</evidence>
<organism evidence="3 4">
    <name type="scientific">Amycolatopsis thermophila</name>
    <dbReference type="NCBI Taxonomy" id="206084"/>
    <lineage>
        <taxon>Bacteria</taxon>
        <taxon>Bacillati</taxon>
        <taxon>Actinomycetota</taxon>
        <taxon>Actinomycetes</taxon>
        <taxon>Pseudonocardiales</taxon>
        <taxon>Pseudonocardiaceae</taxon>
        <taxon>Amycolatopsis</taxon>
    </lineage>
</organism>
<evidence type="ECO:0000259" key="2">
    <source>
        <dbReference type="Pfam" id="PF01381"/>
    </source>
</evidence>
<proteinExistence type="predicted"/>
<keyword evidence="4" id="KW-1185">Reference proteome</keyword>
<protein>
    <submittedName>
        <fullName evidence="3">Transcriptional regulator with XRE-family HTH domain</fullName>
    </submittedName>
</protein>
<gene>
    <name evidence="3" type="ORF">FB470_001905</name>
</gene>
<evidence type="ECO:0000256" key="1">
    <source>
        <dbReference type="SAM" id="MobiDB-lite"/>
    </source>
</evidence>
<dbReference type="Proteomes" id="UP001229651">
    <property type="component" value="Unassembled WGS sequence"/>
</dbReference>
<dbReference type="InterPro" id="IPR001387">
    <property type="entry name" value="Cro/C1-type_HTH"/>
</dbReference>
<feature type="compositionally biased region" description="Basic residues" evidence="1">
    <location>
        <begin position="128"/>
        <end position="138"/>
    </location>
</feature>
<feature type="region of interest" description="Disordered" evidence="1">
    <location>
        <begin position="105"/>
        <end position="138"/>
    </location>
</feature>
<dbReference type="Pfam" id="PF01381">
    <property type="entry name" value="HTH_3"/>
    <property type="match status" value="1"/>
</dbReference>
<reference evidence="3 4" key="1">
    <citation type="submission" date="2023-07" db="EMBL/GenBank/DDBJ databases">
        <title>Sequencing the genomes of 1000 actinobacteria strains.</title>
        <authorList>
            <person name="Klenk H.-P."/>
        </authorList>
    </citation>
    <scope>NUCLEOTIDE SEQUENCE [LARGE SCALE GENOMIC DNA]</scope>
    <source>
        <strain evidence="3 4">DSM 45805</strain>
    </source>
</reference>